<keyword evidence="4" id="KW-1185">Reference proteome</keyword>
<gene>
    <name evidence="3" type="ORF">HHL14_27250</name>
</gene>
<dbReference type="Proteomes" id="UP000583127">
    <property type="component" value="Unassembled WGS sequence"/>
</dbReference>
<evidence type="ECO:0000256" key="1">
    <source>
        <dbReference type="SAM" id="Coils"/>
    </source>
</evidence>
<keyword evidence="1" id="KW-0175">Coiled coil</keyword>
<sequence>MPKQFAYRDAHGTIYPAHSALAFQPELVPGQYDTDTKQFTPTGNPQRQTGTIITDASANPGRQQLLSGLGEDRGAHTAPLGAGVAFTLPADDDSEVRAELAEANAKLADLEAQLSESQQRVAVLEAQNAVLNDQLAAIDAAKQGAGEMDKVGGASPDQSLPSVSDGAAGSAPKAEEPSTEPESATAKRAVRKATT</sequence>
<feature type="coiled-coil region" evidence="1">
    <location>
        <begin position="93"/>
        <end position="134"/>
    </location>
</feature>
<accession>A0A7Y0FFT4</accession>
<dbReference type="EMBL" id="JABBFZ010000022">
    <property type="protein sequence ID" value="NML34516.1"/>
    <property type="molecule type" value="Genomic_DNA"/>
</dbReference>
<evidence type="ECO:0000313" key="3">
    <source>
        <dbReference type="EMBL" id="NML34516.1"/>
    </source>
</evidence>
<evidence type="ECO:0000256" key="2">
    <source>
        <dbReference type="SAM" id="MobiDB-lite"/>
    </source>
</evidence>
<proteinExistence type="predicted"/>
<organism evidence="3 4">
    <name type="scientific">Paraburkholderia antibiotica</name>
    <dbReference type="NCBI Taxonomy" id="2728839"/>
    <lineage>
        <taxon>Bacteria</taxon>
        <taxon>Pseudomonadati</taxon>
        <taxon>Pseudomonadota</taxon>
        <taxon>Betaproteobacteria</taxon>
        <taxon>Burkholderiales</taxon>
        <taxon>Burkholderiaceae</taxon>
        <taxon>Paraburkholderia</taxon>
    </lineage>
</organism>
<dbReference type="RefSeq" id="WP_169500701.1">
    <property type="nucleotide sequence ID" value="NZ_JABBFZ010000022.1"/>
</dbReference>
<reference evidence="3 4" key="1">
    <citation type="submission" date="2020-04" db="EMBL/GenBank/DDBJ databases">
        <title>Paraburkholderia sp. G-4-1-8 isolated from soil.</title>
        <authorList>
            <person name="Dahal R.H."/>
        </authorList>
    </citation>
    <scope>NUCLEOTIDE SEQUENCE [LARGE SCALE GENOMIC DNA]</scope>
    <source>
        <strain evidence="3 4">G-4-1-8</strain>
    </source>
</reference>
<feature type="region of interest" description="Disordered" evidence="2">
    <location>
        <begin position="143"/>
        <end position="195"/>
    </location>
</feature>
<name>A0A7Y0FFT4_9BURK</name>
<dbReference type="AlphaFoldDB" id="A0A7Y0FFT4"/>
<protein>
    <submittedName>
        <fullName evidence="3">Uncharacterized protein</fullName>
    </submittedName>
</protein>
<comment type="caution">
    <text evidence="3">The sequence shown here is derived from an EMBL/GenBank/DDBJ whole genome shotgun (WGS) entry which is preliminary data.</text>
</comment>
<evidence type="ECO:0000313" key="4">
    <source>
        <dbReference type="Proteomes" id="UP000583127"/>
    </source>
</evidence>